<dbReference type="EMBL" id="QVJI01000004">
    <property type="protein sequence ID" value="RFN63952.1"/>
    <property type="molecule type" value="Genomic_DNA"/>
</dbReference>
<dbReference type="InterPro" id="IPR035318">
    <property type="entry name" value="DUF5377"/>
</dbReference>
<proteinExistence type="predicted"/>
<reference evidence="1 3" key="1">
    <citation type="submission" date="2014-05" db="EMBL/GenBank/DDBJ databases">
        <title>Methylome analysis of the phasevarions of Haemophilus influenzae.</title>
        <authorList>
            <person name="Atack J.M."/>
            <person name="Fox K.L."/>
            <person name="Power P.M."/>
            <person name="Clark T."/>
            <person name="Jurcisek J."/>
            <person name="Korlach J."/>
            <person name="Bakaletz L.O."/>
            <person name="Jennings M.P."/>
        </authorList>
    </citation>
    <scope>NUCLEOTIDE SEQUENCE [LARGE SCALE GENOMIC DNA]</scope>
    <source>
        <strain evidence="1 3">1209</strain>
    </source>
</reference>
<sequence>MSKQPQILLNNTWNVRISDPGEEGAKSHFFETIYLTLTAYFEENNIRYEFVRKVEDQIKIQRSFTELNELFKFLGGYFDPVSIGLVGVKIGNLGIKSE</sequence>
<dbReference type="EMBL" id="JMQP01000002">
    <property type="protein sequence ID" value="KIS36428.1"/>
    <property type="molecule type" value="Genomic_DNA"/>
</dbReference>
<comment type="caution">
    <text evidence="1">The sequence shown here is derived from an EMBL/GenBank/DDBJ whole genome shotgun (WGS) entry which is preliminary data.</text>
</comment>
<reference evidence="2" key="2">
    <citation type="submission" date="2018-08" db="EMBL/GenBank/DDBJ databases">
        <title>Antagonistic pleiotropy in the bifunctional surface protein FadL/P1 during adaptation of Haemophilus influenzae to chronic lung infection associated with COPD.</title>
        <authorList>
            <person name="Moleres J."/>
            <person name="Ehrlich R."/>
        </authorList>
    </citation>
    <scope>NUCLEOTIDE SEQUENCE [LARGE SCALE GENOMIC DNA]</scope>
    <source>
        <strain evidence="2">P668-6062</strain>
    </source>
</reference>
<dbReference type="AlphaFoldDB" id="A0A0D0GZ69"/>
<accession>A0A0D0GZ69</accession>
<dbReference type="GO" id="GO:0016853">
    <property type="term" value="F:isomerase activity"/>
    <property type="evidence" value="ECO:0007669"/>
    <property type="project" value="UniProtKB-KW"/>
</dbReference>
<keyword evidence="2" id="KW-0413">Isomerase</keyword>
<dbReference type="RefSeq" id="WP_005664102.1">
    <property type="nucleotide sequence ID" value="NZ_AP018764.1"/>
</dbReference>
<name>A0A0D0GZ69_HAEIF</name>
<organism evidence="1 3">
    <name type="scientific">Haemophilus influenzae</name>
    <dbReference type="NCBI Taxonomy" id="727"/>
    <lineage>
        <taxon>Bacteria</taxon>
        <taxon>Pseudomonadati</taxon>
        <taxon>Pseudomonadota</taxon>
        <taxon>Gammaproteobacteria</taxon>
        <taxon>Pasteurellales</taxon>
        <taxon>Pasteurellaceae</taxon>
        <taxon>Haemophilus</taxon>
    </lineage>
</organism>
<dbReference type="Proteomes" id="UP000050700">
    <property type="component" value="Unassembled WGS sequence"/>
</dbReference>
<dbReference type="Pfam" id="PF17347">
    <property type="entry name" value="DUF5377"/>
    <property type="match status" value="1"/>
</dbReference>
<evidence type="ECO:0000313" key="3">
    <source>
        <dbReference type="Proteomes" id="UP000050700"/>
    </source>
</evidence>
<protein>
    <submittedName>
        <fullName evidence="2">Dithiol-disulfide isomerase</fullName>
    </submittedName>
</protein>
<evidence type="ECO:0000313" key="1">
    <source>
        <dbReference type="EMBL" id="KIS36428.1"/>
    </source>
</evidence>
<evidence type="ECO:0000313" key="2">
    <source>
        <dbReference type="EMBL" id="RFN63952.1"/>
    </source>
</evidence>
<dbReference type="PATRIC" id="fig|727.564.peg.1144"/>
<gene>
    <name evidence="2" type="ORF">CH627_03295</name>
    <name evidence="1" type="ORF">NTHI1209_02078</name>
</gene>